<evidence type="ECO:0000256" key="3">
    <source>
        <dbReference type="ARBA" id="ARBA00007571"/>
    </source>
</evidence>
<dbReference type="NCBIfam" id="NF002298">
    <property type="entry name" value="PRK01222.1-4"/>
    <property type="match status" value="1"/>
</dbReference>
<evidence type="ECO:0000256" key="5">
    <source>
        <dbReference type="ARBA" id="ARBA00022272"/>
    </source>
</evidence>
<comment type="catalytic activity">
    <reaction evidence="1 10">
        <text>N-(5-phospho-beta-D-ribosyl)anthranilate = 1-(2-carboxyphenylamino)-1-deoxy-D-ribulose 5-phosphate</text>
        <dbReference type="Rhea" id="RHEA:21540"/>
        <dbReference type="ChEBI" id="CHEBI:18277"/>
        <dbReference type="ChEBI" id="CHEBI:58613"/>
        <dbReference type="EC" id="5.3.1.24"/>
    </reaction>
</comment>
<sequence length="214" mass="22826">MMACWATDMSTVVKICGITNIEDGMAAAEAGANAIGLMFYEQSPRNVSLQTAAKIANQLPPYVIKVGVFVNPTEELVSRAVTDCGLNVLQFHGEETPEFCQLFPVMSIKAFRIKDAESLNALTDYPTDAWLLDAYVAGQLGGTGAKFNWDLAVAAKNRGRPIFLAGGLTPENVADAIRQVQPYAVDVSSGVESAPGKKDHAKVRAFIQAAKSAS</sequence>
<dbReference type="EMBL" id="ABOX02000013">
    <property type="protein sequence ID" value="EEF60971.1"/>
    <property type="molecule type" value="Genomic_DNA"/>
</dbReference>
<reference evidence="12 13" key="1">
    <citation type="journal article" date="2011" name="J. Bacteriol.">
        <title>Genome sequence of 'Pedosphaera parvula' Ellin514, an aerobic Verrucomicrobial isolate from pasture soil.</title>
        <authorList>
            <person name="Kant R."/>
            <person name="van Passel M.W."/>
            <person name="Sangwan P."/>
            <person name="Palva A."/>
            <person name="Lucas S."/>
            <person name="Copeland A."/>
            <person name="Lapidus A."/>
            <person name="Glavina Del Rio T."/>
            <person name="Dalin E."/>
            <person name="Tice H."/>
            <person name="Bruce D."/>
            <person name="Goodwin L."/>
            <person name="Pitluck S."/>
            <person name="Chertkov O."/>
            <person name="Larimer F.W."/>
            <person name="Land M.L."/>
            <person name="Hauser L."/>
            <person name="Brettin T.S."/>
            <person name="Detter J.C."/>
            <person name="Han S."/>
            <person name="de Vos W.M."/>
            <person name="Janssen P.H."/>
            <person name="Smidt H."/>
        </authorList>
    </citation>
    <scope>NUCLEOTIDE SEQUENCE [LARGE SCALE GENOMIC DNA]</scope>
    <source>
        <strain evidence="12 13">Ellin514</strain>
    </source>
</reference>
<dbReference type="GO" id="GO:0004640">
    <property type="term" value="F:phosphoribosylanthranilate isomerase activity"/>
    <property type="evidence" value="ECO:0007669"/>
    <property type="project" value="UniProtKB-UniRule"/>
</dbReference>
<dbReference type="AlphaFoldDB" id="B9XH50"/>
<dbReference type="PANTHER" id="PTHR42894:SF1">
    <property type="entry name" value="N-(5'-PHOSPHORIBOSYL)ANTHRANILATE ISOMERASE"/>
    <property type="match status" value="1"/>
</dbReference>
<dbReference type="PANTHER" id="PTHR42894">
    <property type="entry name" value="N-(5'-PHOSPHORIBOSYL)ANTHRANILATE ISOMERASE"/>
    <property type="match status" value="1"/>
</dbReference>
<evidence type="ECO:0000313" key="12">
    <source>
        <dbReference type="EMBL" id="EEF60971.1"/>
    </source>
</evidence>
<comment type="pathway">
    <text evidence="2 10">Amino-acid biosynthesis; L-tryptophan biosynthesis; L-tryptophan from chorismate: step 3/5.</text>
</comment>
<dbReference type="Pfam" id="PF00697">
    <property type="entry name" value="PRAI"/>
    <property type="match status" value="1"/>
</dbReference>
<dbReference type="SUPFAM" id="SSF51366">
    <property type="entry name" value="Ribulose-phoshate binding barrel"/>
    <property type="match status" value="1"/>
</dbReference>
<dbReference type="Gene3D" id="3.20.20.70">
    <property type="entry name" value="Aldolase class I"/>
    <property type="match status" value="1"/>
</dbReference>
<feature type="domain" description="N-(5'phosphoribosyl) anthranilate isomerase (PRAI)" evidence="11">
    <location>
        <begin position="13"/>
        <end position="209"/>
    </location>
</feature>
<dbReference type="EC" id="5.3.1.24" evidence="4 10"/>
<dbReference type="Proteomes" id="UP000003688">
    <property type="component" value="Unassembled WGS sequence"/>
</dbReference>
<dbReference type="CDD" id="cd00405">
    <property type="entry name" value="PRAI"/>
    <property type="match status" value="1"/>
</dbReference>
<organism evidence="12 13">
    <name type="scientific">Pedosphaera parvula (strain Ellin514)</name>
    <dbReference type="NCBI Taxonomy" id="320771"/>
    <lineage>
        <taxon>Bacteria</taxon>
        <taxon>Pseudomonadati</taxon>
        <taxon>Verrucomicrobiota</taxon>
        <taxon>Pedosphaerae</taxon>
        <taxon>Pedosphaerales</taxon>
        <taxon>Pedosphaeraceae</taxon>
        <taxon>Pedosphaera</taxon>
    </lineage>
</organism>
<evidence type="ECO:0000256" key="4">
    <source>
        <dbReference type="ARBA" id="ARBA00012572"/>
    </source>
</evidence>
<evidence type="ECO:0000256" key="8">
    <source>
        <dbReference type="ARBA" id="ARBA00023141"/>
    </source>
</evidence>
<dbReference type="HAMAP" id="MF_00135">
    <property type="entry name" value="PRAI"/>
    <property type="match status" value="1"/>
</dbReference>
<dbReference type="InterPro" id="IPR011060">
    <property type="entry name" value="RibuloseP-bd_barrel"/>
</dbReference>
<keyword evidence="9 10" id="KW-0413">Isomerase</keyword>
<dbReference type="FunFam" id="3.20.20.70:FF:000075">
    <property type="entry name" value="Tryptophan biosynthesis protein TRP1"/>
    <property type="match status" value="1"/>
</dbReference>
<accession>B9XH50</accession>
<dbReference type="STRING" id="320771.Cflav_PD4140"/>
<keyword evidence="6 10" id="KW-0028">Amino-acid biosynthesis</keyword>
<evidence type="ECO:0000256" key="7">
    <source>
        <dbReference type="ARBA" id="ARBA00022822"/>
    </source>
</evidence>
<evidence type="ECO:0000256" key="10">
    <source>
        <dbReference type="HAMAP-Rule" id="MF_00135"/>
    </source>
</evidence>
<name>B9XH50_PEDPL</name>
<evidence type="ECO:0000313" key="13">
    <source>
        <dbReference type="Proteomes" id="UP000003688"/>
    </source>
</evidence>
<comment type="caution">
    <text evidence="12">The sequence shown here is derived from an EMBL/GenBank/DDBJ whole genome shotgun (WGS) entry which is preliminary data.</text>
</comment>
<proteinExistence type="inferred from homology"/>
<evidence type="ECO:0000256" key="6">
    <source>
        <dbReference type="ARBA" id="ARBA00022605"/>
    </source>
</evidence>
<evidence type="ECO:0000256" key="2">
    <source>
        <dbReference type="ARBA" id="ARBA00004664"/>
    </source>
</evidence>
<keyword evidence="8 10" id="KW-0057">Aromatic amino acid biosynthesis</keyword>
<dbReference type="InterPro" id="IPR001240">
    <property type="entry name" value="PRAI_dom"/>
</dbReference>
<dbReference type="InterPro" id="IPR044643">
    <property type="entry name" value="TrpF_fam"/>
</dbReference>
<comment type="similarity">
    <text evidence="3 10">Belongs to the TrpF family.</text>
</comment>
<keyword evidence="13" id="KW-1185">Reference proteome</keyword>
<evidence type="ECO:0000259" key="11">
    <source>
        <dbReference type="Pfam" id="PF00697"/>
    </source>
</evidence>
<evidence type="ECO:0000256" key="9">
    <source>
        <dbReference type="ARBA" id="ARBA00023235"/>
    </source>
</evidence>
<dbReference type="UniPathway" id="UPA00035">
    <property type="reaction ID" value="UER00042"/>
</dbReference>
<protein>
    <recommendedName>
        <fullName evidence="5 10">N-(5'-phosphoribosyl)anthranilate isomerase</fullName>
        <shortName evidence="10">PRAI</shortName>
        <ecNumber evidence="4 10">5.3.1.24</ecNumber>
    </recommendedName>
</protein>
<dbReference type="InterPro" id="IPR013785">
    <property type="entry name" value="Aldolase_TIM"/>
</dbReference>
<keyword evidence="7 10" id="KW-0822">Tryptophan biosynthesis</keyword>
<evidence type="ECO:0000256" key="1">
    <source>
        <dbReference type="ARBA" id="ARBA00001164"/>
    </source>
</evidence>
<gene>
    <name evidence="10" type="primary">trpF</name>
    <name evidence="12" type="ORF">Cflav_PD4140</name>
</gene>
<dbReference type="GO" id="GO:0000162">
    <property type="term" value="P:L-tryptophan biosynthetic process"/>
    <property type="evidence" value="ECO:0007669"/>
    <property type="project" value="UniProtKB-UniRule"/>
</dbReference>